<comment type="caution">
    <text evidence="2">The sequence shown here is derived from an EMBL/GenBank/DDBJ whole genome shotgun (WGS) entry which is preliminary data.</text>
</comment>
<accession>A0A6A1W8B6</accession>
<protein>
    <submittedName>
        <fullName evidence="2">Uncharacterized protein</fullName>
    </submittedName>
</protein>
<keyword evidence="3" id="KW-1185">Reference proteome</keyword>
<evidence type="ECO:0000256" key="1">
    <source>
        <dbReference type="SAM" id="MobiDB-lite"/>
    </source>
</evidence>
<dbReference type="AlphaFoldDB" id="A0A6A1W8B6"/>
<dbReference type="Proteomes" id="UP000516437">
    <property type="component" value="Chromosome 3"/>
</dbReference>
<feature type="region of interest" description="Disordered" evidence="1">
    <location>
        <begin position="125"/>
        <end position="176"/>
    </location>
</feature>
<evidence type="ECO:0000313" key="3">
    <source>
        <dbReference type="Proteomes" id="UP000516437"/>
    </source>
</evidence>
<name>A0A6A1W8B6_9ROSI</name>
<organism evidence="2 3">
    <name type="scientific">Morella rubra</name>
    <name type="common">Chinese bayberry</name>
    <dbReference type="NCBI Taxonomy" id="262757"/>
    <lineage>
        <taxon>Eukaryota</taxon>
        <taxon>Viridiplantae</taxon>
        <taxon>Streptophyta</taxon>
        <taxon>Embryophyta</taxon>
        <taxon>Tracheophyta</taxon>
        <taxon>Spermatophyta</taxon>
        <taxon>Magnoliopsida</taxon>
        <taxon>eudicotyledons</taxon>
        <taxon>Gunneridae</taxon>
        <taxon>Pentapetalae</taxon>
        <taxon>rosids</taxon>
        <taxon>fabids</taxon>
        <taxon>Fagales</taxon>
        <taxon>Myricaceae</taxon>
        <taxon>Morella</taxon>
    </lineage>
</organism>
<reference evidence="2 3" key="1">
    <citation type="journal article" date="2019" name="Plant Biotechnol. J.">
        <title>The red bayberry genome and genetic basis of sex determination.</title>
        <authorList>
            <person name="Jia H.M."/>
            <person name="Jia H.J."/>
            <person name="Cai Q.L."/>
            <person name="Wang Y."/>
            <person name="Zhao H.B."/>
            <person name="Yang W.F."/>
            <person name="Wang G.Y."/>
            <person name="Li Y.H."/>
            <person name="Zhan D.L."/>
            <person name="Shen Y.T."/>
            <person name="Niu Q.F."/>
            <person name="Chang L."/>
            <person name="Qiu J."/>
            <person name="Zhao L."/>
            <person name="Xie H.B."/>
            <person name="Fu W.Y."/>
            <person name="Jin J."/>
            <person name="Li X.W."/>
            <person name="Jiao Y."/>
            <person name="Zhou C.C."/>
            <person name="Tu T."/>
            <person name="Chai C.Y."/>
            <person name="Gao J.L."/>
            <person name="Fan L.J."/>
            <person name="van de Weg E."/>
            <person name="Wang J.Y."/>
            <person name="Gao Z.S."/>
        </authorList>
    </citation>
    <scope>NUCLEOTIDE SEQUENCE [LARGE SCALE GENOMIC DNA]</scope>
    <source>
        <tissue evidence="2">Leaves</tissue>
    </source>
</reference>
<gene>
    <name evidence="2" type="ORF">CJ030_MR3G022839</name>
</gene>
<dbReference type="EMBL" id="RXIC02000021">
    <property type="protein sequence ID" value="KAB1219938.1"/>
    <property type="molecule type" value="Genomic_DNA"/>
</dbReference>
<evidence type="ECO:0000313" key="2">
    <source>
        <dbReference type="EMBL" id="KAB1219938.1"/>
    </source>
</evidence>
<proteinExistence type="predicted"/>
<sequence>MPAEENVFGAIHQFKQSSLRDIRNQTRRGSTWGIALLKARTGGKLTVHIPDGRTGGDDKASSMLSSHIGALVHNMSHLRREKMEALQLQHESEGKSYTKVEIFTEVLGTKAGYVQDMEQTMREHQQMMEEQKDEELMQMMAEQQRKKRRASEDDAGAAKEPSKQQERDATNGTTDA</sequence>
<feature type="compositionally biased region" description="Basic and acidic residues" evidence="1">
    <location>
        <begin position="150"/>
        <end position="169"/>
    </location>
</feature>